<evidence type="ECO:0000313" key="2">
    <source>
        <dbReference type="Proteomes" id="UP000290849"/>
    </source>
</evidence>
<protein>
    <submittedName>
        <fullName evidence="1">Uncharacterized protein</fullName>
    </submittedName>
</protein>
<comment type="caution">
    <text evidence="1">The sequence shown here is derived from an EMBL/GenBank/DDBJ whole genome shotgun (WGS) entry which is preliminary data.</text>
</comment>
<keyword evidence="2" id="KW-1185">Reference proteome</keyword>
<name>A0A4Q1HK49_9BURK</name>
<sequence>MGKGMTYADRYLRSRELADKLGPKSIVDAIHEDIRRRRVEASAMHMAKRIRAQRRTAFLEARGR</sequence>
<organism evidence="1 2">
    <name type="scientific">Achromobacter aloeverae</name>
    <dbReference type="NCBI Taxonomy" id="1750518"/>
    <lineage>
        <taxon>Bacteria</taxon>
        <taxon>Pseudomonadati</taxon>
        <taxon>Pseudomonadota</taxon>
        <taxon>Betaproteobacteria</taxon>
        <taxon>Burkholderiales</taxon>
        <taxon>Alcaligenaceae</taxon>
        <taxon>Achromobacter</taxon>
    </lineage>
</organism>
<dbReference type="EMBL" id="PYAL01000004">
    <property type="protein sequence ID" value="RXN88006.1"/>
    <property type="molecule type" value="Genomic_DNA"/>
</dbReference>
<accession>A0A4Q1HK49</accession>
<dbReference type="AlphaFoldDB" id="A0A4Q1HK49"/>
<proteinExistence type="predicted"/>
<reference evidence="1 2" key="1">
    <citation type="journal article" date="2017" name="Int. J. Syst. Evol. Microbiol.">
        <title>Achromobacter aloeverae sp. nov., isolated from the root of Aloe vera (L.) Burm.f.</title>
        <authorList>
            <person name="Kuncharoen N."/>
            <person name="Muramatsu Y."/>
            <person name="Shibata C."/>
            <person name="Kamakura Y."/>
            <person name="Nakagawa Y."/>
            <person name="Tanasupawat S."/>
        </authorList>
    </citation>
    <scope>NUCLEOTIDE SEQUENCE [LARGE SCALE GENOMIC DNA]</scope>
    <source>
        <strain evidence="1 2">AVA-1</strain>
    </source>
</reference>
<evidence type="ECO:0000313" key="1">
    <source>
        <dbReference type="EMBL" id="RXN88006.1"/>
    </source>
</evidence>
<dbReference type="Proteomes" id="UP000290849">
    <property type="component" value="Unassembled WGS sequence"/>
</dbReference>
<gene>
    <name evidence="1" type="ORF">C7R54_15635</name>
</gene>